<feature type="domain" description="J" evidence="2">
    <location>
        <begin position="9"/>
        <end position="78"/>
    </location>
</feature>
<dbReference type="Proteomes" id="UP001212997">
    <property type="component" value="Unassembled WGS sequence"/>
</dbReference>
<sequence length="207" mass="24723">MGHMATSRSFYEILGIAQDAQPEAVRKAYKRKVLQTHPDKLPTNATEVQKQAAETMFRDVYDNGLNYIRGRAHHDELQAKLAREREEWAKQATQRNKQQQQERTKARREELEASRMRFEETRKKAELRYKERVRDLEEQVKVSREKMQRGQEAMRQANTMAADSYALTEEILAEIRKKNPEWETRRQEALRRQAERMNSQDSSRRMR</sequence>
<dbReference type="EMBL" id="JANAWD010000618">
    <property type="protein sequence ID" value="KAJ3477222.1"/>
    <property type="molecule type" value="Genomic_DNA"/>
</dbReference>
<reference evidence="3" key="1">
    <citation type="submission" date="2022-07" db="EMBL/GenBank/DDBJ databases">
        <title>Genome Sequence of Physisporinus lineatus.</title>
        <authorList>
            <person name="Buettner E."/>
        </authorList>
    </citation>
    <scope>NUCLEOTIDE SEQUENCE</scope>
    <source>
        <strain evidence="3">VT162</strain>
    </source>
</reference>
<dbReference type="CDD" id="cd06257">
    <property type="entry name" value="DnaJ"/>
    <property type="match status" value="1"/>
</dbReference>
<name>A0AAD5UTL1_9APHY</name>
<protein>
    <recommendedName>
        <fullName evidence="2">J domain-containing protein</fullName>
    </recommendedName>
</protein>
<organism evidence="3 4">
    <name type="scientific">Meripilus lineatus</name>
    <dbReference type="NCBI Taxonomy" id="2056292"/>
    <lineage>
        <taxon>Eukaryota</taxon>
        <taxon>Fungi</taxon>
        <taxon>Dikarya</taxon>
        <taxon>Basidiomycota</taxon>
        <taxon>Agaricomycotina</taxon>
        <taxon>Agaricomycetes</taxon>
        <taxon>Polyporales</taxon>
        <taxon>Meripilaceae</taxon>
        <taxon>Meripilus</taxon>
    </lineage>
</organism>
<dbReference type="SUPFAM" id="SSF46565">
    <property type="entry name" value="Chaperone J-domain"/>
    <property type="match status" value="1"/>
</dbReference>
<feature type="compositionally biased region" description="Basic and acidic residues" evidence="1">
    <location>
        <begin position="179"/>
        <end position="195"/>
    </location>
</feature>
<evidence type="ECO:0000256" key="1">
    <source>
        <dbReference type="SAM" id="MobiDB-lite"/>
    </source>
</evidence>
<dbReference type="PROSITE" id="PS50076">
    <property type="entry name" value="DNAJ_2"/>
    <property type="match status" value="1"/>
</dbReference>
<keyword evidence="4" id="KW-1185">Reference proteome</keyword>
<feature type="compositionally biased region" description="Low complexity" evidence="1">
    <location>
        <begin position="90"/>
        <end position="99"/>
    </location>
</feature>
<comment type="caution">
    <text evidence="3">The sequence shown here is derived from an EMBL/GenBank/DDBJ whole genome shotgun (WGS) entry which is preliminary data.</text>
</comment>
<evidence type="ECO:0000259" key="2">
    <source>
        <dbReference type="PROSITE" id="PS50076"/>
    </source>
</evidence>
<gene>
    <name evidence="3" type="ORF">NLI96_g10618</name>
</gene>
<dbReference type="PRINTS" id="PR00625">
    <property type="entry name" value="JDOMAIN"/>
</dbReference>
<feature type="region of interest" description="Disordered" evidence="1">
    <location>
        <begin position="88"/>
        <end position="110"/>
    </location>
</feature>
<accession>A0AAD5UTL1</accession>
<dbReference type="Pfam" id="PF00226">
    <property type="entry name" value="DnaJ"/>
    <property type="match status" value="1"/>
</dbReference>
<dbReference type="InterPro" id="IPR001623">
    <property type="entry name" value="DnaJ_domain"/>
</dbReference>
<proteinExistence type="predicted"/>
<dbReference type="AlphaFoldDB" id="A0AAD5UTL1"/>
<evidence type="ECO:0000313" key="3">
    <source>
        <dbReference type="EMBL" id="KAJ3477222.1"/>
    </source>
</evidence>
<dbReference type="Gene3D" id="1.10.287.110">
    <property type="entry name" value="DnaJ domain"/>
    <property type="match status" value="1"/>
</dbReference>
<feature type="region of interest" description="Disordered" evidence="1">
    <location>
        <begin position="179"/>
        <end position="207"/>
    </location>
</feature>
<dbReference type="SMART" id="SM00271">
    <property type="entry name" value="DnaJ"/>
    <property type="match status" value="1"/>
</dbReference>
<feature type="compositionally biased region" description="Basic and acidic residues" evidence="1">
    <location>
        <begin position="100"/>
        <end position="110"/>
    </location>
</feature>
<evidence type="ECO:0000313" key="4">
    <source>
        <dbReference type="Proteomes" id="UP001212997"/>
    </source>
</evidence>
<dbReference type="InterPro" id="IPR036869">
    <property type="entry name" value="J_dom_sf"/>
</dbReference>